<keyword evidence="3" id="KW-1185">Reference proteome</keyword>
<evidence type="ECO:0000313" key="3">
    <source>
        <dbReference type="Proteomes" id="UP000242287"/>
    </source>
</evidence>
<accession>A0A2A9NQ90</accession>
<feature type="compositionally biased region" description="Pro residues" evidence="1">
    <location>
        <begin position="86"/>
        <end position="96"/>
    </location>
</feature>
<feature type="region of interest" description="Disordered" evidence="1">
    <location>
        <begin position="37"/>
        <end position="141"/>
    </location>
</feature>
<name>A0A2A9NQ90_9AGAR</name>
<proteinExistence type="predicted"/>
<evidence type="ECO:0000256" key="1">
    <source>
        <dbReference type="SAM" id="MobiDB-lite"/>
    </source>
</evidence>
<protein>
    <submittedName>
        <fullName evidence="2">Uncharacterized protein</fullName>
    </submittedName>
</protein>
<organism evidence="2 3">
    <name type="scientific">Amanita thiersii Skay4041</name>
    <dbReference type="NCBI Taxonomy" id="703135"/>
    <lineage>
        <taxon>Eukaryota</taxon>
        <taxon>Fungi</taxon>
        <taxon>Dikarya</taxon>
        <taxon>Basidiomycota</taxon>
        <taxon>Agaricomycotina</taxon>
        <taxon>Agaricomycetes</taxon>
        <taxon>Agaricomycetidae</taxon>
        <taxon>Agaricales</taxon>
        <taxon>Pluteineae</taxon>
        <taxon>Amanitaceae</taxon>
        <taxon>Amanita</taxon>
    </lineage>
</organism>
<evidence type="ECO:0000313" key="2">
    <source>
        <dbReference type="EMBL" id="PFH49852.1"/>
    </source>
</evidence>
<dbReference type="Proteomes" id="UP000242287">
    <property type="component" value="Unassembled WGS sequence"/>
</dbReference>
<reference evidence="2 3" key="1">
    <citation type="submission" date="2014-02" db="EMBL/GenBank/DDBJ databases">
        <title>Transposable element dynamics among asymbiotic and ectomycorrhizal Amanita fungi.</title>
        <authorList>
            <consortium name="DOE Joint Genome Institute"/>
            <person name="Hess J."/>
            <person name="Skrede I."/>
            <person name="Wolfe B."/>
            <person name="LaButti K."/>
            <person name="Ohm R.A."/>
            <person name="Grigoriev I.V."/>
            <person name="Pringle A."/>
        </authorList>
    </citation>
    <scope>NUCLEOTIDE SEQUENCE [LARGE SCALE GENOMIC DNA]</scope>
    <source>
        <strain evidence="2 3">SKay4041</strain>
    </source>
</reference>
<dbReference type="AlphaFoldDB" id="A0A2A9NQ90"/>
<dbReference type="EMBL" id="KZ302018">
    <property type="protein sequence ID" value="PFH49852.1"/>
    <property type="molecule type" value="Genomic_DNA"/>
</dbReference>
<sequence>MRLSLTTVLTYTLIFTATGVISVMSLTPREEKHYDRLLARYGETGPRHSGSYSGMDRLTARGLDPDPMEMDYDPPSSGSTQRVYGRPPPPPPPPPGVKRRPSQYKPSPLRYSVLPEEEEERTSAARHSSGELPKPKRQKTM</sequence>
<gene>
    <name evidence="2" type="ORF">AMATHDRAFT_48387</name>
</gene>